<gene>
    <name evidence="1" type="ORF">An16g05200</name>
</gene>
<proteinExistence type="predicted"/>
<dbReference type="RefSeq" id="XP_059606552.1">
    <property type="nucleotide sequence ID" value="XM_059745134.1"/>
</dbReference>
<dbReference type="VEuPathDB" id="FungiDB:An16g05200"/>
<dbReference type="GeneID" id="84593421"/>
<sequence length="74" mass="7990">MNKNVEPLDIPRAKARGERPLVAGIDTGCASGWPTAPPLRIFSSSSMEKPVELENGLDVPVPFESEENQSAILE</sequence>
<reference evidence="1" key="2">
    <citation type="submission" date="2025-08" db="UniProtKB">
        <authorList>
            <consortium name="RefSeq"/>
        </authorList>
    </citation>
    <scope>IDENTIFICATION</scope>
</reference>
<evidence type="ECO:0000313" key="1">
    <source>
        <dbReference type="RefSeq" id="XP_059606552.1"/>
    </source>
</evidence>
<accession>A0AAJ8BZ23</accession>
<name>A0AAJ8BZ23_ASPNG</name>
<dbReference type="KEGG" id="ang:An16g05200"/>
<organism evidence="1">
    <name type="scientific">Aspergillus niger</name>
    <dbReference type="NCBI Taxonomy" id="5061"/>
    <lineage>
        <taxon>Eukaryota</taxon>
        <taxon>Fungi</taxon>
        <taxon>Dikarya</taxon>
        <taxon>Ascomycota</taxon>
        <taxon>Pezizomycotina</taxon>
        <taxon>Eurotiomycetes</taxon>
        <taxon>Eurotiomycetidae</taxon>
        <taxon>Eurotiales</taxon>
        <taxon>Aspergillaceae</taxon>
        <taxon>Aspergillus</taxon>
        <taxon>Aspergillus subgen. Circumdati</taxon>
    </lineage>
</organism>
<dbReference type="AlphaFoldDB" id="A0AAJ8BZ23"/>
<protein>
    <submittedName>
        <fullName evidence="1">Uncharacterized protein</fullName>
    </submittedName>
</protein>
<reference evidence="1" key="1">
    <citation type="submission" date="2025-02" db="EMBL/GenBank/DDBJ databases">
        <authorList>
            <consortium name="NCBI Genome Project"/>
        </authorList>
    </citation>
    <scope>NUCLEOTIDE SEQUENCE</scope>
</reference>